<evidence type="ECO:0000313" key="3">
    <source>
        <dbReference type="Proteomes" id="UP000326903"/>
    </source>
</evidence>
<sequence>MRIVFLTTYYHPFLKSFYDKHTGLSRLSYQEILALLLNEYFADTGALYHYATKHQNQCFLIIDNCEPLQKKWAEENNVNYSEANWAKEIAFAQVKAFRPDVFYLESVFSYFGHFIKEVKTFCRSVVSWISSPVNSSLDIACIDLIISSTPDFVEKFRMQGIKSEYMLPAFDTRIAELLNSSEPKDISFSFVGGLSDVHVNRKRALEKLADETCIQLWGYGYSKKDYKKYTLRYYRNLIVPYSDPIMDAYRGEVWGLEMYKVLQRSLITFNIHESLLKGFVGNMRMFEATGVASMILNDNGKNLPQLFVPGKEIETYDSIDEAIEKVNYFSNHQDEAIAIGKMAQQRTIRDYNYDNFILQLSSYLKKHLS</sequence>
<accession>A0A5J5IC46</accession>
<dbReference type="Pfam" id="PF13524">
    <property type="entry name" value="Glyco_trans_1_2"/>
    <property type="match status" value="1"/>
</dbReference>
<feature type="domain" description="Spore protein YkvP/CgeB glycosyl transferase-like" evidence="1">
    <location>
        <begin position="202"/>
        <end position="359"/>
    </location>
</feature>
<dbReference type="AlphaFoldDB" id="A0A5J5IC46"/>
<gene>
    <name evidence="2" type="ORF">FW778_19325</name>
</gene>
<dbReference type="InterPro" id="IPR055259">
    <property type="entry name" value="YkvP/CgeB_Glyco_trans-like"/>
</dbReference>
<reference evidence="2 3" key="1">
    <citation type="submission" date="2019-09" db="EMBL/GenBank/DDBJ databases">
        <title>Draft genome sequence of Ginsengibacter sp. BR5-29.</title>
        <authorList>
            <person name="Im W.-T."/>
        </authorList>
    </citation>
    <scope>NUCLEOTIDE SEQUENCE [LARGE SCALE GENOMIC DNA]</scope>
    <source>
        <strain evidence="2 3">BR5-29</strain>
    </source>
</reference>
<keyword evidence="3" id="KW-1185">Reference proteome</keyword>
<evidence type="ECO:0000259" key="1">
    <source>
        <dbReference type="Pfam" id="PF13524"/>
    </source>
</evidence>
<dbReference type="RefSeq" id="WP_150416505.1">
    <property type="nucleotide sequence ID" value="NZ_VYQF01000008.1"/>
</dbReference>
<dbReference type="Proteomes" id="UP000326903">
    <property type="component" value="Unassembled WGS sequence"/>
</dbReference>
<keyword evidence="2" id="KW-0808">Transferase</keyword>
<protein>
    <submittedName>
        <fullName evidence="2">Glycosyltransferase</fullName>
    </submittedName>
</protein>
<evidence type="ECO:0000313" key="2">
    <source>
        <dbReference type="EMBL" id="KAA9036382.1"/>
    </source>
</evidence>
<proteinExistence type="predicted"/>
<name>A0A5J5IC46_9BACT</name>
<organism evidence="2 3">
    <name type="scientific">Ginsengibacter hankyongi</name>
    <dbReference type="NCBI Taxonomy" id="2607284"/>
    <lineage>
        <taxon>Bacteria</taxon>
        <taxon>Pseudomonadati</taxon>
        <taxon>Bacteroidota</taxon>
        <taxon>Chitinophagia</taxon>
        <taxon>Chitinophagales</taxon>
        <taxon>Chitinophagaceae</taxon>
        <taxon>Ginsengibacter</taxon>
    </lineage>
</organism>
<comment type="caution">
    <text evidence="2">The sequence shown here is derived from an EMBL/GenBank/DDBJ whole genome shotgun (WGS) entry which is preliminary data.</text>
</comment>
<dbReference type="GO" id="GO:0016740">
    <property type="term" value="F:transferase activity"/>
    <property type="evidence" value="ECO:0007669"/>
    <property type="project" value="UniProtKB-KW"/>
</dbReference>
<dbReference type="EMBL" id="VYQF01000008">
    <property type="protein sequence ID" value="KAA9036382.1"/>
    <property type="molecule type" value="Genomic_DNA"/>
</dbReference>